<dbReference type="Gene3D" id="2.130.10.30">
    <property type="entry name" value="Regulator of chromosome condensation 1/beta-lactamase-inhibitor protein II"/>
    <property type="match status" value="1"/>
</dbReference>
<dbReference type="InterPro" id="IPR051553">
    <property type="entry name" value="Ran_GTPase-activating"/>
</dbReference>
<organism evidence="5 6">
    <name type="scientific">Blepharisma stoltei</name>
    <dbReference type="NCBI Taxonomy" id="1481888"/>
    <lineage>
        <taxon>Eukaryota</taxon>
        <taxon>Sar</taxon>
        <taxon>Alveolata</taxon>
        <taxon>Ciliophora</taxon>
        <taxon>Postciliodesmatophora</taxon>
        <taxon>Heterotrichea</taxon>
        <taxon>Heterotrichida</taxon>
        <taxon>Blepharismidae</taxon>
        <taxon>Blepharisma</taxon>
    </lineage>
</organism>
<feature type="repeat" description="RCC1" evidence="3">
    <location>
        <begin position="206"/>
        <end position="252"/>
    </location>
</feature>
<dbReference type="EMBL" id="CAJZBQ010000048">
    <property type="protein sequence ID" value="CAG9329678.1"/>
    <property type="molecule type" value="Genomic_DNA"/>
</dbReference>
<keyword evidence="2" id="KW-0677">Repeat</keyword>
<comment type="caution">
    <text evidence="5">The sequence shown here is derived from an EMBL/GenBank/DDBJ whole genome shotgun (WGS) entry which is preliminary data.</text>
</comment>
<sequence>MIPFVASPSTEEKTSNITIQKQDTNFVVFAYGIVPPLLNHSKIKQSLLRKDPTHEGIVKLKCGAEHFVCLTEKNALIIGGSNKYGQCGYTELEQLEALKNKPVTKEDQEKTEEPEPQNNHIWTVLKIDGHEILDIAAGSYHTMILVKRNEDGLRRLLCMGHELGSGFLDKKHRCNPTEIFIPGTDGDPIKKIFAGQLRSAAVLESGRIFMWGEWFSGQKQRHPVEINMTLDEGDNIKKISIGKMHALIITKKGKLYSVGDNTYGELGEPRNVRGRDRPATIEFFNNWGRVCKGFQIIDCEAGCRHSIILDNMGNIYTFGDNSEGQCGLEENRVYTPKIVDVPDIFADTNAKASYIFAGDAHSACLTLNGDLFAWGDNSAGRLGIESNGSVFHPTLVDELVGRNLCGACLGGFFSIFVAGTENNSLLKKYEIRKRKTQARKTLRLGGLKLPIKL</sequence>
<dbReference type="Pfam" id="PF25390">
    <property type="entry name" value="WD40_RLD"/>
    <property type="match status" value="1"/>
</dbReference>
<feature type="domain" description="RCC1-like" evidence="4">
    <location>
        <begin position="53"/>
        <end position="415"/>
    </location>
</feature>
<gene>
    <name evidence="5" type="ORF">BSTOLATCC_MIC49301</name>
</gene>
<dbReference type="PRINTS" id="PR00633">
    <property type="entry name" value="RCCNDNSATION"/>
</dbReference>
<evidence type="ECO:0000256" key="3">
    <source>
        <dbReference type="PROSITE-ProRule" id="PRU00235"/>
    </source>
</evidence>
<dbReference type="InterPro" id="IPR058923">
    <property type="entry name" value="RCC1-like_dom"/>
</dbReference>
<accession>A0AAU9K6T7</accession>
<dbReference type="PANTHER" id="PTHR45982:SF1">
    <property type="entry name" value="REGULATOR OF CHROMOSOME CONDENSATION"/>
    <property type="match status" value="1"/>
</dbReference>
<dbReference type="AlphaFoldDB" id="A0AAU9K6T7"/>
<evidence type="ECO:0000256" key="1">
    <source>
        <dbReference type="ARBA" id="ARBA00022658"/>
    </source>
</evidence>
<dbReference type="SUPFAM" id="SSF50985">
    <property type="entry name" value="RCC1/BLIP-II"/>
    <property type="match status" value="2"/>
</dbReference>
<feature type="repeat" description="RCC1" evidence="3">
    <location>
        <begin position="369"/>
        <end position="420"/>
    </location>
</feature>
<name>A0AAU9K6T7_9CILI</name>
<keyword evidence="1" id="KW-0344">Guanine-nucleotide releasing factor</keyword>
<evidence type="ECO:0000259" key="4">
    <source>
        <dbReference type="Pfam" id="PF25390"/>
    </source>
</evidence>
<protein>
    <recommendedName>
        <fullName evidence="4">RCC1-like domain-containing protein</fullName>
    </recommendedName>
</protein>
<dbReference type="Proteomes" id="UP001162131">
    <property type="component" value="Unassembled WGS sequence"/>
</dbReference>
<evidence type="ECO:0000313" key="5">
    <source>
        <dbReference type="EMBL" id="CAG9329678.1"/>
    </source>
</evidence>
<dbReference type="PANTHER" id="PTHR45982">
    <property type="entry name" value="REGULATOR OF CHROMOSOME CONDENSATION"/>
    <property type="match status" value="1"/>
</dbReference>
<dbReference type="PROSITE" id="PS50012">
    <property type="entry name" value="RCC1_3"/>
    <property type="match status" value="4"/>
</dbReference>
<proteinExistence type="predicted"/>
<evidence type="ECO:0000313" key="6">
    <source>
        <dbReference type="Proteomes" id="UP001162131"/>
    </source>
</evidence>
<feature type="repeat" description="RCC1" evidence="3">
    <location>
        <begin position="253"/>
        <end position="312"/>
    </location>
</feature>
<dbReference type="InterPro" id="IPR009091">
    <property type="entry name" value="RCC1/BLIP-II"/>
</dbReference>
<dbReference type="InterPro" id="IPR000408">
    <property type="entry name" value="Reg_chr_condens"/>
</dbReference>
<keyword evidence="6" id="KW-1185">Reference proteome</keyword>
<evidence type="ECO:0000256" key="2">
    <source>
        <dbReference type="ARBA" id="ARBA00022737"/>
    </source>
</evidence>
<reference evidence="5" key="1">
    <citation type="submission" date="2021-09" db="EMBL/GenBank/DDBJ databases">
        <authorList>
            <consortium name="AG Swart"/>
            <person name="Singh M."/>
            <person name="Singh A."/>
            <person name="Seah K."/>
            <person name="Emmerich C."/>
        </authorList>
    </citation>
    <scope>NUCLEOTIDE SEQUENCE</scope>
    <source>
        <strain evidence="5">ATCC30299</strain>
    </source>
</reference>
<feature type="repeat" description="RCC1" evidence="3">
    <location>
        <begin position="313"/>
        <end position="368"/>
    </location>
</feature>